<evidence type="ECO:0000313" key="3">
    <source>
        <dbReference type="EMBL" id="CAZ40327.1"/>
    </source>
</evidence>
<proteinExistence type="predicted"/>
<protein>
    <recommendedName>
        <fullName evidence="2">At2g35280-like TPR domain-containing protein</fullName>
    </recommendedName>
</protein>
<reference evidence="3" key="3">
    <citation type="journal article" date="2008" name="Plant Cell">
        <title>Characterization of Raphanus sativus pentatricopeptide repeat proteins encoded by the fertility restorer locus for Ogura cytoplasmic male sterility.</title>
        <authorList>
            <person name="Uyttewaal M."/>
            <person name="Arnal N."/>
            <person name="Quadrado M."/>
            <person name="Martin-Canadell A."/>
            <person name="Vrielynck N."/>
            <person name="Hiard S."/>
            <person name="Gherbi H."/>
            <person name="Bendahmane A."/>
            <person name="Budar F."/>
            <person name="Mireau H."/>
        </authorList>
    </citation>
    <scope>NUCLEOTIDE SEQUENCE</scope>
    <source>
        <tissue evidence="3">Leaf</tissue>
    </source>
</reference>
<reference evidence="3" key="4">
    <citation type="submission" date="2009-05" db="EMBL/GenBank/DDBJ databases">
        <authorList>
            <person name="Bendahmane A."/>
        </authorList>
    </citation>
    <scope>NUCLEOTIDE SEQUENCE</scope>
    <source>
        <tissue evidence="3">Leaf</tissue>
    </source>
</reference>
<feature type="region of interest" description="Disordered" evidence="1">
    <location>
        <begin position="220"/>
        <end position="253"/>
    </location>
</feature>
<organism evidence="3">
    <name type="scientific">Raphanus sativus</name>
    <name type="common">Radish</name>
    <name type="synonym">Raphanus raphanistrum var. sativus</name>
    <dbReference type="NCBI Taxonomy" id="3726"/>
    <lineage>
        <taxon>Eukaryota</taxon>
        <taxon>Viridiplantae</taxon>
        <taxon>Streptophyta</taxon>
        <taxon>Embryophyta</taxon>
        <taxon>Tracheophyta</taxon>
        <taxon>Spermatophyta</taxon>
        <taxon>Magnoliopsida</taxon>
        <taxon>eudicotyledons</taxon>
        <taxon>Gunneridae</taxon>
        <taxon>Pentapetalae</taxon>
        <taxon>rosids</taxon>
        <taxon>malvids</taxon>
        <taxon>Brassicales</taxon>
        <taxon>Brassicaceae</taxon>
        <taxon>Brassiceae</taxon>
        <taxon>Raphanus</taxon>
    </lineage>
</organism>
<dbReference type="Pfam" id="PF23310">
    <property type="entry name" value="TPR_27"/>
    <property type="match status" value="1"/>
</dbReference>
<accession>C4WRG5</accession>
<feature type="domain" description="At2g35280-like TPR" evidence="2">
    <location>
        <begin position="277"/>
        <end position="363"/>
    </location>
</feature>
<dbReference type="AlphaFoldDB" id="C4WRG5"/>
<feature type="compositionally biased region" description="Basic and acidic residues" evidence="1">
    <location>
        <begin position="232"/>
        <end position="253"/>
    </location>
</feature>
<evidence type="ECO:0000259" key="2">
    <source>
        <dbReference type="Pfam" id="PF23310"/>
    </source>
</evidence>
<sequence>MEWPALASELDEIAALSKEFMSLSICAIPRTQNARADGLAKGGRTRKLIPFVSDSAPTWLAPEASLTAVELSPHLAIDLFSSSYRAFVIIDPVLGPVWIKVKPTSNNNHPVLGHQPGQVFIPIWMVCLTPKVYEKPIYIVMFLPSASSFEKKLHRLKKLMQMCRNNILKRAPNPPSTTLISYLIKLEITNTRINFTDNAFKFQRERLIAPMSHLLRRKTVMAPEKSSQPPDMETKLDLEPESQSKRERTTEINDSIERHRRLQIFSTKKTITIMVGWFKELCLENGNPEAHYIVQYFVHKEKQTGLFHLRQSATRNNGNNMHLYVLLMLAEGHYQTGKKYLDKLQWKKKRSTSDHCCERIKNSLSAIPVPMEQRYYVNMVNLKPHTNCDPNNMAKVCKQCY</sequence>
<name>C4WRG5_RAPSA</name>
<dbReference type="EMBL" id="AJ550021">
    <property type="protein sequence ID" value="CAZ40327.1"/>
    <property type="molecule type" value="Genomic_DNA"/>
</dbReference>
<reference evidence="3" key="2">
    <citation type="submission" date="2003-07" db="EMBL/GenBank/DDBJ databases">
        <title>Sequence analysis of two alleles of the fertility restorer Rfo from radish reveals that intra- and inter- genic recombination played a role in its evolution.</title>
        <authorList>
            <person name="Hernandez Mora J.R."/>
            <person name="Rivals E."/>
            <person name="Mireau H."/>
            <person name="Budar F."/>
        </authorList>
    </citation>
    <scope>NUCLEOTIDE SEQUENCE</scope>
    <source>
        <tissue evidence="3">Leaf</tissue>
    </source>
</reference>
<reference evidence="3" key="1">
    <citation type="journal article" date="2003" name="EMBO Rep.">
        <title>Identification of the fertility restoration locus, Rfo, in radish, as a member of the pentatricopeptide-repeat protein family.</title>
        <authorList>
            <person name="Desloire S."/>
            <person name="Gherbi H."/>
            <person name="Laloui W."/>
            <person name="Sylvie M."/>
            <person name="Clouet V."/>
            <person name="Cattolico L."/>
            <person name="Falentin C."/>
            <person name="Giancola S."/>
            <person name="Budar F."/>
            <person name="Small I."/>
            <person name="Renard M."/>
            <person name="Delourme R."/>
            <person name="Caboche M."/>
            <person name="Bendahmane A."/>
        </authorList>
    </citation>
    <scope>NUCLEOTIDE SEQUENCE</scope>
    <source>
        <tissue evidence="3">Leaf</tissue>
    </source>
</reference>
<dbReference type="InterPro" id="IPR057136">
    <property type="entry name" value="At2g35280_TPR_dom"/>
</dbReference>
<evidence type="ECO:0000256" key="1">
    <source>
        <dbReference type="SAM" id="MobiDB-lite"/>
    </source>
</evidence>